<dbReference type="AlphaFoldDB" id="A0A4U5MGM2"/>
<evidence type="ECO:0000313" key="2">
    <source>
        <dbReference type="Proteomes" id="UP000298663"/>
    </source>
</evidence>
<reference evidence="1 2" key="1">
    <citation type="journal article" date="2015" name="Genome Biol.">
        <title>Comparative genomics of Steinernema reveals deeply conserved gene regulatory networks.</title>
        <authorList>
            <person name="Dillman A.R."/>
            <person name="Macchietto M."/>
            <person name="Porter C.F."/>
            <person name="Rogers A."/>
            <person name="Williams B."/>
            <person name="Antoshechkin I."/>
            <person name="Lee M.M."/>
            <person name="Goodwin Z."/>
            <person name="Lu X."/>
            <person name="Lewis E.E."/>
            <person name="Goodrich-Blair H."/>
            <person name="Stock S.P."/>
            <person name="Adams B.J."/>
            <person name="Sternberg P.W."/>
            <person name="Mortazavi A."/>
        </authorList>
    </citation>
    <scope>NUCLEOTIDE SEQUENCE [LARGE SCALE GENOMIC DNA]</scope>
    <source>
        <strain evidence="1 2">ALL</strain>
    </source>
</reference>
<comment type="caution">
    <text evidence="1">The sequence shown here is derived from an EMBL/GenBank/DDBJ whole genome shotgun (WGS) entry which is preliminary data.</text>
</comment>
<dbReference type="EMBL" id="AZBU02000008">
    <property type="protein sequence ID" value="TKR68409.1"/>
    <property type="molecule type" value="Genomic_DNA"/>
</dbReference>
<dbReference type="OrthoDB" id="8964543at2759"/>
<keyword evidence="2" id="KW-1185">Reference proteome</keyword>
<organism evidence="1 2">
    <name type="scientific">Steinernema carpocapsae</name>
    <name type="common">Entomopathogenic nematode</name>
    <dbReference type="NCBI Taxonomy" id="34508"/>
    <lineage>
        <taxon>Eukaryota</taxon>
        <taxon>Metazoa</taxon>
        <taxon>Ecdysozoa</taxon>
        <taxon>Nematoda</taxon>
        <taxon>Chromadorea</taxon>
        <taxon>Rhabditida</taxon>
        <taxon>Tylenchina</taxon>
        <taxon>Panagrolaimomorpha</taxon>
        <taxon>Strongyloidoidea</taxon>
        <taxon>Steinernematidae</taxon>
        <taxon>Steinernema</taxon>
    </lineage>
</organism>
<name>A0A4U5MGM2_STECR</name>
<evidence type="ECO:0000313" key="1">
    <source>
        <dbReference type="EMBL" id="TKR68409.1"/>
    </source>
</evidence>
<protein>
    <submittedName>
        <fullName evidence="1">Uncharacterized protein</fullName>
    </submittedName>
</protein>
<gene>
    <name evidence="1" type="ORF">L596_024398</name>
</gene>
<proteinExistence type="predicted"/>
<dbReference type="Proteomes" id="UP000298663">
    <property type="component" value="Unassembled WGS sequence"/>
</dbReference>
<reference evidence="1 2" key="2">
    <citation type="journal article" date="2019" name="G3 (Bethesda)">
        <title>Hybrid Assembly of the Genome of the Entomopathogenic Nematode Steinernema carpocapsae Identifies the X-Chromosome.</title>
        <authorList>
            <person name="Serra L."/>
            <person name="Macchietto M."/>
            <person name="Macias-Munoz A."/>
            <person name="McGill C.J."/>
            <person name="Rodriguez I.M."/>
            <person name="Rodriguez B."/>
            <person name="Murad R."/>
            <person name="Mortazavi A."/>
        </authorList>
    </citation>
    <scope>NUCLEOTIDE SEQUENCE [LARGE SCALE GENOMIC DNA]</scope>
    <source>
        <strain evidence="1 2">ALL</strain>
    </source>
</reference>
<accession>A0A4U5MGM2</accession>
<sequence>MRLSESHNSDGLGPLGDGVLSELVGEDQADGGLNFPGRDRRALVVVGEFQGLDGDAFQDLVDKRVYNSTLALTKKMVKICIFNIYI</sequence>